<gene>
    <name evidence="1" type="ORF">SCOCK_250011</name>
</gene>
<keyword evidence="2" id="KW-1185">Reference proteome</keyword>
<dbReference type="EMBL" id="CAJSLV010000054">
    <property type="protein sequence ID" value="CAG6394192.1"/>
    <property type="molecule type" value="Genomic_DNA"/>
</dbReference>
<protein>
    <submittedName>
        <fullName evidence="1">Uncharacterized protein</fullName>
    </submittedName>
</protein>
<name>A0A9W4DR86_9ACTN</name>
<evidence type="ECO:0000313" key="1">
    <source>
        <dbReference type="EMBL" id="CAG6394192.1"/>
    </source>
</evidence>
<organism evidence="1 2">
    <name type="scientific">Actinacidiphila cocklensis</name>
    <dbReference type="NCBI Taxonomy" id="887465"/>
    <lineage>
        <taxon>Bacteria</taxon>
        <taxon>Bacillati</taxon>
        <taxon>Actinomycetota</taxon>
        <taxon>Actinomycetes</taxon>
        <taxon>Kitasatosporales</taxon>
        <taxon>Streptomycetaceae</taxon>
        <taxon>Actinacidiphila</taxon>
    </lineage>
</organism>
<sequence>MLTDQETSLSDPQLTLRERTSMNRLPRCHLLNAPSTHLTHAAPPVGLCDVDASWLTR</sequence>
<comment type="caution">
    <text evidence="1">The sequence shown here is derived from an EMBL/GenBank/DDBJ whole genome shotgun (WGS) entry which is preliminary data.</text>
</comment>
<dbReference type="Proteomes" id="UP001152519">
    <property type="component" value="Unassembled WGS sequence"/>
</dbReference>
<reference evidence="1" key="1">
    <citation type="submission" date="2021-05" db="EMBL/GenBank/DDBJ databases">
        <authorList>
            <person name="Arsene-Ploetze F."/>
        </authorList>
    </citation>
    <scope>NUCLEOTIDE SEQUENCE</scope>
    <source>
        <strain evidence="1">DSM 42138</strain>
    </source>
</reference>
<proteinExistence type="predicted"/>
<accession>A0A9W4DR86</accession>
<evidence type="ECO:0000313" key="2">
    <source>
        <dbReference type="Proteomes" id="UP001152519"/>
    </source>
</evidence>
<dbReference type="AlphaFoldDB" id="A0A9W4DR86"/>